<evidence type="ECO:0008006" key="4">
    <source>
        <dbReference type="Google" id="ProtNLM"/>
    </source>
</evidence>
<dbReference type="GO" id="GO:0016491">
    <property type="term" value="F:oxidoreductase activity"/>
    <property type="evidence" value="ECO:0007669"/>
    <property type="project" value="UniProtKB-KW"/>
</dbReference>
<evidence type="ECO:0000256" key="1">
    <source>
        <dbReference type="ARBA" id="ARBA00023002"/>
    </source>
</evidence>
<name>A0AAD7GMG0_MYCRO</name>
<dbReference type="EMBL" id="JARKIE010000036">
    <property type="protein sequence ID" value="KAJ7696026.1"/>
    <property type="molecule type" value="Genomic_DNA"/>
</dbReference>
<dbReference type="Pfam" id="PF00106">
    <property type="entry name" value="adh_short"/>
    <property type="match status" value="1"/>
</dbReference>
<dbReference type="Gene3D" id="3.40.50.720">
    <property type="entry name" value="NAD(P)-binding Rossmann-like Domain"/>
    <property type="match status" value="1"/>
</dbReference>
<keyword evidence="3" id="KW-1185">Reference proteome</keyword>
<sequence length="272" mass="30098">MGRFTLTGFIKSQYATRPPVQKVDLAGKTVMVIGANAGLGFEATKHFATMKPGRLILACRSQSKGQAAVEKIRAETGCTTAELWIVDLAEFASIKRFIDQFEQDGGRLDILLANAAIVSSKYERSKDGWETRSVLNLSSCLHTDSLPSLQVNCLSIPLISLLLLPHMVRTAREHSTVPRIVVVASEVHYFTNIEKRVLESPEMLATLGSAEYCTPKIMNSRYFLTKRLSIFFVRALNARIAVSTPLVVNAVNPGYCYSNIRQVRKAFRGNVS</sequence>
<accession>A0AAD7GMG0</accession>
<dbReference type="PRINTS" id="PR00081">
    <property type="entry name" value="GDHRDH"/>
</dbReference>
<comment type="caution">
    <text evidence="2">The sequence shown here is derived from an EMBL/GenBank/DDBJ whole genome shotgun (WGS) entry which is preliminary data.</text>
</comment>
<dbReference type="PANTHER" id="PTHR43157:SF31">
    <property type="entry name" value="PHOSPHATIDYLINOSITOL-GLYCAN BIOSYNTHESIS CLASS F PROTEIN"/>
    <property type="match status" value="1"/>
</dbReference>
<dbReference type="SUPFAM" id="SSF51735">
    <property type="entry name" value="NAD(P)-binding Rossmann-fold domains"/>
    <property type="match status" value="1"/>
</dbReference>
<reference evidence="2" key="1">
    <citation type="submission" date="2023-03" db="EMBL/GenBank/DDBJ databases">
        <title>Massive genome expansion in bonnet fungi (Mycena s.s.) driven by repeated elements and novel gene families across ecological guilds.</title>
        <authorList>
            <consortium name="Lawrence Berkeley National Laboratory"/>
            <person name="Harder C.B."/>
            <person name="Miyauchi S."/>
            <person name="Viragh M."/>
            <person name="Kuo A."/>
            <person name="Thoen E."/>
            <person name="Andreopoulos B."/>
            <person name="Lu D."/>
            <person name="Skrede I."/>
            <person name="Drula E."/>
            <person name="Henrissat B."/>
            <person name="Morin E."/>
            <person name="Kohler A."/>
            <person name="Barry K."/>
            <person name="LaButti K."/>
            <person name="Morin E."/>
            <person name="Salamov A."/>
            <person name="Lipzen A."/>
            <person name="Mereny Z."/>
            <person name="Hegedus B."/>
            <person name="Baldrian P."/>
            <person name="Stursova M."/>
            <person name="Weitz H."/>
            <person name="Taylor A."/>
            <person name="Grigoriev I.V."/>
            <person name="Nagy L.G."/>
            <person name="Martin F."/>
            <person name="Kauserud H."/>
        </authorList>
    </citation>
    <scope>NUCLEOTIDE SEQUENCE</scope>
    <source>
        <strain evidence="2">CBHHK067</strain>
    </source>
</reference>
<dbReference type="PANTHER" id="PTHR43157">
    <property type="entry name" value="PHOSPHATIDYLINOSITOL-GLYCAN BIOSYNTHESIS CLASS F PROTEIN-RELATED"/>
    <property type="match status" value="1"/>
</dbReference>
<gene>
    <name evidence="2" type="ORF">B0H17DRAFT_1054612</name>
</gene>
<evidence type="ECO:0000313" key="2">
    <source>
        <dbReference type="EMBL" id="KAJ7696026.1"/>
    </source>
</evidence>
<dbReference type="Proteomes" id="UP001221757">
    <property type="component" value="Unassembled WGS sequence"/>
</dbReference>
<dbReference type="AlphaFoldDB" id="A0AAD7GMG0"/>
<dbReference type="InterPro" id="IPR002347">
    <property type="entry name" value="SDR_fam"/>
</dbReference>
<organism evidence="2 3">
    <name type="scientific">Mycena rosella</name>
    <name type="common">Pink bonnet</name>
    <name type="synonym">Agaricus rosellus</name>
    <dbReference type="NCBI Taxonomy" id="1033263"/>
    <lineage>
        <taxon>Eukaryota</taxon>
        <taxon>Fungi</taxon>
        <taxon>Dikarya</taxon>
        <taxon>Basidiomycota</taxon>
        <taxon>Agaricomycotina</taxon>
        <taxon>Agaricomycetes</taxon>
        <taxon>Agaricomycetidae</taxon>
        <taxon>Agaricales</taxon>
        <taxon>Marasmiineae</taxon>
        <taxon>Mycenaceae</taxon>
        <taxon>Mycena</taxon>
    </lineage>
</organism>
<keyword evidence="1" id="KW-0560">Oxidoreductase</keyword>
<proteinExistence type="predicted"/>
<protein>
    <recommendedName>
        <fullName evidence="4">NAD(P)-binding protein</fullName>
    </recommendedName>
</protein>
<evidence type="ECO:0000313" key="3">
    <source>
        <dbReference type="Proteomes" id="UP001221757"/>
    </source>
</evidence>
<dbReference type="InterPro" id="IPR036291">
    <property type="entry name" value="NAD(P)-bd_dom_sf"/>
</dbReference>